<sequence length="87" mass="9431">MVIRLPNDSATGIAGVSTPVNLDWSFCITASEDKFGRNKVDDRVLEPSSKVIISPAYQQLWAFRAGLSGVESDPAEAAQISKHISRL</sequence>
<comment type="caution">
    <text evidence="1">The sequence shown here is derived from an EMBL/GenBank/DDBJ whole genome shotgun (WGS) entry which is preliminary data.</text>
</comment>
<dbReference type="EMBL" id="PQXM01000082">
    <property type="protein sequence ID" value="TGO78009.1"/>
    <property type="molecule type" value="Genomic_DNA"/>
</dbReference>
<proteinExistence type="predicted"/>
<name>A0A4Z1JVS8_9HELO</name>
<organism evidence="1 2">
    <name type="scientific">Botrytis elliptica</name>
    <dbReference type="NCBI Taxonomy" id="278938"/>
    <lineage>
        <taxon>Eukaryota</taxon>
        <taxon>Fungi</taxon>
        <taxon>Dikarya</taxon>
        <taxon>Ascomycota</taxon>
        <taxon>Pezizomycotina</taxon>
        <taxon>Leotiomycetes</taxon>
        <taxon>Helotiales</taxon>
        <taxon>Sclerotiniaceae</taxon>
        <taxon>Botrytis</taxon>
    </lineage>
</organism>
<dbReference type="AlphaFoldDB" id="A0A4Z1JVS8"/>
<keyword evidence="2" id="KW-1185">Reference proteome</keyword>
<accession>A0A4Z1JVS8</accession>
<dbReference type="Proteomes" id="UP000297229">
    <property type="component" value="Unassembled WGS sequence"/>
</dbReference>
<evidence type="ECO:0000313" key="1">
    <source>
        <dbReference type="EMBL" id="TGO78009.1"/>
    </source>
</evidence>
<protein>
    <submittedName>
        <fullName evidence="1">Uncharacterized protein</fullName>
    </submittedName>
</protein>
<gene>
    <name evidence="1" type="ORF">BELL_0082g00040</name>
</gene>
<reference evidence="1 2" key="1">
    <citation type="submission" date="2017-12" db="EMBL/GenBank/DDBJ databases">
        <title>Comparative genomics of Botrytis spp.</title>
        <authorList>
            <person name="Valero-Jimenez C.A."/>
            <person name="Tapia P."/>
            <person name="Veloso J."/>
            <person name="Silva-Moreno E."/>
            <person name="Staats M."/>
            <person name="Valdes J.H."/>
            <person name="Van Kan J.A.L."/>
        </authorList>
    </citation>
    <scope>NUCLEOTIDE SEQUENCE [LARGE SCALE GENOMIC DNA]</scope>
    <source>
        <strain evidence="1 2">Be9601</strain>
    </source>
</reference>
<evidence type="ECO:0000313" key="2">
    <source>
        <dbReference type="Proteomes" id="UP000297229"/>
    </source>
</evidence>